<proteinExistence type="predicted"/>
<protein>
    <recommendedName>
        <fullName evidence="1">SF4 helicase domain-containing protein</fullName>
    </recommendedName>
</protein>
<dbReference type="GO" id="GO:0006260">
    <property type="term" value="P:DNA replication"/>
    <property type="evidence" value="ECO:0007669"/>
    <property type="project" value="InterPro"/>
</dbReference>
<dbReference type="SUPFAM" id="SSF52540">
    <property type="entry name" value="P-loop containing nucleoside triphosphate hydrolases"/>
    <property type="match status" value="1"/>
</dbReference>
<dbReference type="GO" id="GO:0003678">
    <property type="term" value="F:DNA helicase activity"/>
    <property type="evidence" value="ECO:0007669"/>
    <property type="project" value="InterPro"/>
</dbReference>
<dbReference type="EMBL" id="LAZR01046413">
    <property type="protein sequence ID" value="KKK96588.1"/>
    <property type="molecule type" value="Genomic_DNA"/>
</dbReference>
<organism evidence="2">
    <name type="scientific">marine sediment metagenome</name>
    <dbReference type="NCBI Taxonomy" id="412755"/>
    <lineage>
        <taxon>unclassified sequences</taxon>
        <taxon>metagenomes</taxon>
        <taxon>ecological metagenomes</taxon>
    </lineage>
</organism>
<comment type="caution">
    <text evidence="2">The sequence shown here is derived from an EMBL/GenBank/DDBJ whole genome shotgun (WGS) entry which is preliminary data.</text>
</comment>
<evidence type="ECO:0000313" key="2">
    <source>
        <dbReference type="EMBL" id="KKK96588.1"/>
    </source>
</evidence>
<sequence>QLQGWQPGEAIMIMGSKGHGKSFLAMFFACKAYQNGAKVLFLSPEMSWEECALRFDVILARLAQQEFSLTGLTTGRVEETERYRAWLESLCQREAFICIDSADTATGAFTLASMLALQDEYRPDLLVVDGIHLVGGEDRVSGWERIKRAADGLKAAAQYYKSVVIWCSQVDREAMRAPTEPAASGASAAYGKAAVEAANRLITLAAYAGDSRRRVFKVPNNRGGREYHTKQHLLFDVDIGRIEQLDVDLPQDFVSDGEMRI</sequence>
<gene>
    <name evidence="2" type="ORF">LCGC14_2661250</name>
</gene>
<evidence type="ECO:0000259" key="1">
    <source>
        <dbReference type="Pfam" id="PF03796"/>
    </source>
</evidence>
<dbReference type="AlphaFoldDB" id="A0A0F8ZS03"/>
<feature type="domain" description="SF4 helicase" evidence="1">
    <location>
        <begin position="2"/>
        <end position="182"/>
    </location>
</feature>
<dbReference type="Gene3D" id="3.40.50.300">
    <property type="entry name" value="P-loop containing nucleotide triphosphate hydrolases"/>
    <property type="match status" value="1"/>
</dbReference>
<name>A0A0F8ZS03_9ZZZZ</name>
<reference evidence="2" key="1">
    <citation type="journal article" date="2015" name="Nature">
        <title>Complex archaea that bridge the gap between prokaryotes and eukaryotes.</title>
        <authorList>
            <person name="Spang A."/>
            <person name="Saw J.H."/>
            <person name="Jorgensen S.L."/>
            <person name="Zaremba-Niedzwiedzka K."/>
            <person name="Martijn J."/>
            <person name="Lind A.E."/>
            <person name="van Eijk R."/>
            <person name="Schleper C."/>
            <person name="Guy L."/>
            <person name="Ettema T.J."/>
        </authorList>
    </citation>
    <scope>NUCLEOTIDE SEQUENCE</scope>
</reference>
<dbReference type="InterPro" id="IPR027417">
    <property type="entry name" value="P-loop_NTPase"/>
</dbReference>
<accession>A0A0F8ZS03</accession>
<dbReference type="GO" id="GO:0005524">
    <property type="term" value="F:ATP binding"/>
    <property type="evidence" value="ECO:0007669"/>
    <property type="project" value="InterPro"/>
</dbReference>
<feature type="non-terminal residue" evidence="2">
    <location>
        <position position="1"/>
    </location>
</feature>
<dbReference type="InterPro" id="IPR007694">
    <property type="entry name" value="DNA_helicase_DnaB-like_C"/>
</dbReference>
<dbReference type="Pfam" id="PF03796">
    <property type="entry name" value="DnaB_C"/>
    <property type="match status" value="1"/>
</dbReference>